<sequence length="93" mass="10275">MTHGQDMQRADITTKCYNIVQMARGKSSCIPVAQKCIPNAAVGCATFRNTCGHFEHAGLARNVNRKYSVSPDFNYEARMVIARKLGQGKGVRQ</sequence>
<proteinExistence type="predicted"/>
<name>A0AAW2GHK0_9HYME</name>
<accession>A0AAW2GHK0</accession>
<comment type="caution">
    <text evidence="1">The sequence shown here is derived from an EMBL/GenBank/DDBJ whole genome shotgun (WGS) entry which is preliminary data.</text>
</comment>
<evidence type="ECO:0000313" key="2">
    <source>
        <dbReference type="Proteomes" id="UP001430953"/>
    </source>
</evidence>
<reference evidence="1 2" key="1">
    <citation type="submission" date="2023-03" db="EMBL/GenBank/DDBJ databases">
        <title>High recombination rates correlate with genetic variation in Cardiocondyla obscurior ants.</title>
        <authorList>
            <person name="Errbii M."/>
        </authorList>
    </citation>
    <scope>NUCLEOTIDE SEQUENCE [LARGE SCALE GENOMIC DNA]</scope>
    <source>
        <strain evidence="1">Alpha-2009</strain>
        <tissue evidence="1">Whole body</tissue>
    </source>
</reference>
<dbReference type="EMBL" id="JADYXP020000004">
    <property type="protein sequence ID" value="KAL0126045.1"/>
    <property type="molecule type" value="Genomic_DNA"/>
</dbReference>
<evidence type="ECO:0000313" key="1">
    <source>
        <dbReference type="EMBL" id="KAL0126045.1"/>
    </source>
</evidence>
<gene>
    <name evidence="1" type="ORF">PUN28_004857</name>
</gene>
<protein>
    <submittedName>
        <fullName evidence="1">Uncharacterized protein</fullName>
    </submittedName>
</protein>
<dbReference type="Proteomes" id="UP001430953">
    <property type="component" value="Unassembled WGS sequence"/>
</dbReference>
<keyword evidence="2" id="KW-1185">Reference proteome</keyword>
<dbReference type="AlphaFoldDB" id="A0AAW2GHK0"/>
<organism evidence="1 2">
    <name type="scientific">Cardiocondyla obscurior</name>
    <dbReference type="NCBI Taxonomy" id="286306"/>
    <lineage>
        <taxon>Eukaryota</taxon>
        <taxon>Metazoa</taxon>
        <taxon>Ecdysozoa</taxon>
        <taxon>Arthropoda</taxon>
        <taxon>Hexapoda</taxon>
        <taxon>Insecta</taxon>
        <taxon>Pterygota</taxon>
        <taxon>Neoptera</taxon>
        <taxon>Endopterygota</taxon>
        <taxon>Hymenoptera</taxon>
        <taxon>Apocrita</taxon>
        <taxon>Aculeata</taxon>
        <taxon>Formicoidea</taxon>
        <taxon>Formicidae</taxon>
        <taxon>Myrmicinae</taxon>
        <taxon>Cardiocondyla</taxon>
    </lineage>
</organism>